<evidence type="ECO:0000256" key="10">
    <source>
        <dbReference type="ARBA" id="ARBA00023136"/>
    </source>
</evidence>
<dbReference type="GO" id="GO:0005886">
    <property type="term" value="C:plasma membrane"/>
    <property type="evidence" value="ECO:0007669"/>
    <property type="project" value="UniProtKB-SubCell"/>
</dbReference>
<evidence type="ECO:0000256" key="4">
    <source>
        <dbReference type="ARBA" id="ARBA00022448"/>
    </source>
</evidence>
<keyword evidence="7 12" id="KW-1005">Bacterial flagellum biogenesis</keyword>
<dbReference type="OrthoDB" id="9807950at2"/>
<dbReference type="PRINTS" id="PR00950">
    <property type="entry name" value="TYPE3IMSPROT"/>
</dbReference>
<evidence type="ECO:0000256" key="6">
    <source>
        <dbReference type="ARBA" id="ARBA00022692"/>
    </source>
</evidence>
<evidence type="ECO:0000313" key="14">
    <source>
        <dbReference type="Proteomes" id="UP000307943"/>
    </source>
</evidence>
<accession>A0A5C4T7M3</accession>
<evidence type="ECO:0000256" key="8">
    <source>
        <dbReference type="ARBA" id="ARBA00022927"/>
    </source>
</evidence>
<evidence type="ECO:0000313" key="13">
    <source>
        <dbReference type="EMBL" id="TNJ64309.1"/>
    </source>
</evidence>
<dbReference type="AlphaFoldDB" id="A0A5C4T7M3"/>
<keyword evidence="8 12" id="KW-0653">Protein transport</keyword>
<dbReference type="InterPro" id="IPR029025">
    <property type="entry name" value="T3SS_substrate_exporter_C"/>
</dbReference>
<dbReference type="NCBIfam" id="TIGR00328">
    <property type="entry name" value="flhB"/>
    <property type="match status" value="1"/>
</dbReference>
<keyword evidence="11 12" id="KW-1006">Bacterial flagellum protein export</keyword>
<evidence type="ECO:0000256" key="11">
    <source>
        <dbReference type="ARBA" id="ARBA00023225"/>
    </source>
</evidence>
<keyword evidence="14" id="KW-1185">Reference proteome</keyword>
<keyword evidence="13" id="KW-0282">Flagellum</keyword>
<comment type="caution">
    <text evidence="13">The sequence shown here is derived from an EMBL/GenBank/DDBJ whole genome shotgun (WGS) entry which is preliminary data.</text>
</comment>
<dbReference type="PANTHER" id="PTHR30531:SF12">
    <property type="entry name" value="FLAGELLAR BIOSYNTHETIC PROTEIN FLHB"/>
    <property type="match status" value="1"/>
</dbReference>
<keyword evidence="4 12" id="KW-0813">Transport</keyword>
<dbReference type="EMBL" id="VDCQ01000031">
    <property type="protein sequence ID" value="TNJ64309.1"/>
    <property type="molecule type" value="Genomic_DNA"/>
</dbReference>
<evidence type="ECO:0000256" key="3">
    <source>
        <dbReference type="ARBA" id="ARBA00021622"/>
    </source>
</evidence>
<keyword evidence="9 12" id="KW-1133">Transmembrane helix</keyword>
<evidence type="ECO:0000256" key="9">
    <source>
        <dbReference type="ARBA" id="ARBA00022989"/>
    </source>
</evidence>
<dbReference type="Proteomes" id="UP000307943">
    <property type="component" value="Unassembled WGS sequence"/>
</dbReference>
<feature type="transmembrane region" description="Helical" evidence="12">
    <location>
        <begin position="101"/>
        <end position="125"/>
    </location>
</feature>
<comment type="similarity">
    <text evidence="2 12">Belongs to the type III secretion exporter family.</text>
</comment>
<proteinExistence type="inferred from homology"/>
<evidence type="ECO:0000256" key="12">
    <source>
        <dbReference type="RuleBase" id="RU364091"/>
    </source>
</evidence>
<feature type="transmembrane region" description="Helical" evidence="12">
    <location>
        <begin position="157"/>
        <end position="175"/>
    </location>
</feature>
<protein>
    <recommendedName>
        <fullName evidence="3 12">Flagellar biosynthetic protein FlhB</fullName>
    </recommendedName>
</protein>
<dbReference type="GO" id="GO:0009306">
    <property type="term" value="P:protein secretion"/>
    <property type="evidence" value="ECO:0007669"/>
    <property type="project" value="InterPro"/>
</dbReference>
<dbReference type="Gene3D" id="6.10.250.2080">
    <property type="match status" value="1"/>
</dbReference>
<dbReference type="GO" id="GO:0044780">
    <property type="term" value="P:bacterial-type flagellum assembly"/>
    <property type="evidence" value="ECO:0007669"/>
    <property type="project" value="InterPro"/>
</dbReference>
<comment type="subcellular location">
    <subcellularLocation>
        <location evidence="1">Cell membrane</location>
        <topology evidence="1">Multi-pass membrane protein</topology>
    </subcellularLocation>
</comment>
<evidence type="ECO:0000256" key="1">
    <source>
        <dbReference type="ARBA" id="ARBA00004651"/>
    </source>
</evidence>
<evidence type="ECO:0000256" key="2">
    <source>
        <dbReference type="ARBA" id="ARBA00010690"/>
    </source>
</evidence>
<dbReference type="Pfam" id="PF01312">
    <property type="entry name" value="Bac_export_2"/>
    <property type="match status" value="1"/>
</dbReference>
<dbReference type="InterPro" id="IPR006135">
    <property type="entry name" value="T3SS_substrate_exporter"/>
</dbReference>
<dbReference type="Gene3D" id="3.40.1690.10">
    <property type="entry name" value="secretion proteins EscU"/>
    <property type="match status" value="1"/>
</dbReference>
<reference evidence="13 14" key="1">
    <citation type="submission" date="2019-05" db="EMBL/GenBank/DDBJ databases">
        <title>We sequenced the genome of Paenibacillus hemerocallicola KCTC 33185 for further insight into its adaptation and study the phylogeny of Paenibacillus.</title>
        <authorList>
            <person name="Narsing Rao M.P."/>
        </authorList>
    </citation>
    <scope>NUCLEOTIDE SEQUENCE [LARGE SCALE GENOMIC DNA]</scope>
    <source>
        <strain evidence="13 14">KCTC 33185</strain>
    </source>
</reference>
<organism evidence="13 14">
    <name type="scientific">Paenibacillus hemerocallicola</name>
    <dbReference type="NCBI Taxonomy" id="1172614"/>
    <lineage>
        <taxon>Bacteria</taxon>
        <taxon>Bacillati</taxon>
        <taxon>Bacillota</taxon>
        <taxon>Bacilli</taxon>
        <taxon>Bacillales</taxon>
        <taxon>Paenibacillaceae</taxon>
        <taxon>Paenibacillus</taxon>
    </lineage>
</organism>
<keyword evidence="13" id="KW-0966">Cell projection</keyword>
<keyword evidence="10 12" id="KW-0472">Membrane</keyword>
<keyword evidence="6 12" id="KW-0812">Transmembrane</keyword>
<feature type="transmembrane region" description="Helical" evidence="12">
    <location>
        <begin position="41"/>
        <end position="61"/>
    </location>
</feature>
<evidence type="ECO:0000256" key="5">
    <source>
        <dbReference type="ARBA" id="ARBA00022475"/>
    </source>
</evidence>
<keyword evidence="5 12" id="KW-1003">Cell membrane</keyword>
<name>A0A5C4T7M3_9BACL</name>
<sequence>MPRYALQLDLQLFAGEKTEKATPKKRQEARNKGQVAKSMELPSAFILFGVTLLLFGYGSIMRDKIESMFVSTFYDYLNLEMTMNNVSVLFAQLIYEGFVLLAPIFGLALVMAILASYSQIGFLLTMEPLKMSFSKLDPIKGIANLFKLRSLVELFKSILKMTVIGLVVFFTIWNAKSDFIEMGRWPIIHTFSFTAHLILMLSVQIAAILLILALFDYMYQKYEYEKNLRMSKDEIKQEYKNSEGDPLIKGKIREKQRRMALQRMMQDVPKADVVITNPTHFAIAIRYDPKKTEAPVVVAKGMDYIALKIRQVAEEHGIVRMENKPLARALYDQVEIGQTIPADLFQAVAEVLAYVYKLKGKTNVN</sequence>
<dbReference type="SUPFAM" id="SSF160544">
    <property type="entry name" value="EscU C-terminal domain-like"/>
    <property type="match status" value="1"/>
</dbReference>
<feature type="transmembrane region" description="Helical" evidence="12">
    <location>
        <begin position="195"/>
        <end position="219"/>
    </location>
</feature>
<evidence type="ECO:0000256" key="7">
    <source>
        <dbReference type="ARBA" id="ARBA00022795"/>
    </source>
</evidence>
<keyword evidence="13" id="KW-0969">Cilium</keyword>
<dbReference type="InterPro" id="IPR006136">
    <property type="entry name" value="FlhB"/>
</dbReference>
<dbReference type="PANTHER" id="PTHR30531">
    <property type="entry name" value="FLAGELLAR BIOSYNTHETIC PROTEIN FLHB"/>
    <property type="match status" value="1"/>
</dbReference>
<comment type="function">
    <text evidence="12">Required for formation of the rod structure in the basal body of the flagellar apparatus. Together with FliI and FliH, may constitute the export apparatus of flagellin.</text>
</comment>
<dbReference type="FunFam" id="3.40.1690.10:FF:000001">
    <property type="entry name" value="Flagellar biosynthetic protein FlhB"/>
    <property type="match status" value="1"/>
</dbReference>
<gene>
    <name evidence="12 13" type="primary">flhB</name>
    <name evidence="13" type="ORF">FE784_21195</name>
</gene>
<dbReference type="RefSeq" id="WP_139604235.1">
    <property type="nucleotide sequence ID" value="NZ_VDCQ01000031.1"/>
</dbReference>